<dbReference type="OrthoDB" id="9776255at2"/>
<keyword evidence="3" id="KW-0732">Signal</keyword>
<evidence type="ECO:0000259" key="4">
    <source>
        <dbReference type="PROSITE" id="PS51762"/>
    </source>
</evidence>
<dbReference type="PANTHER" id="PTHR10963:SF55">
    <property type="entry name" value="GLYCOSIDE HYDROLASE FAMILY 16 PROTEIN"/>
    <property type="match status" value="1"/>
</dbReference>
<feature type="compositionally biased region" description="Low complexity" evidence="2">
    <location>
        <begin position="358"/>
        <end position="370"/>
    </location>
</feature>
<dbReference type="GO" id="GO:0005975">
    <property type="term" value="P:carbohydrate metabolic process"/>
    <property type="evidence" value="ECO:0007669"/>
    <property type="project" value="InterPro"/>
</dbReference>
<evidence type="ECO:0000313" key="5">
    <source>
        <dbReference type="EMBL" id="RED93406.1"/>
    </source>
</evidence>
<dbReference type="SUPFAM" id="SSF49899">
    <property type="entry name" value="Concanavalin A-like lectins/glucanases"/>
    <property type="match status" value="1"/>
</dbReference>
<sequence>MKIKNLLIIVAVCIHHIVVAQCPNVVWSDEFSGSSLDLTKWNYQIGDGCAEGICGWGNNELQSYQEANVTVANGLLSITAKKERVKGSQYTSGRINTKSKGDFTYGRFEARIKLPDAHGLWPAFWMLPTDEVYGGWPMSGEIDIMEFTSSDPDNVYGTIHYGDAYPNNQHQGNRFYLYEGLFTDDFHEFAIEWEPGIIRWYVDGQLYSTKTSADVAPYQWPFDQNFHFLLNVAVGGTLGGEVNNGMLPSTMLVDYVRVFDGFRSSIEGPSVVDHQASGVTFELHNVSNSATINWSVPSDAVIVSGQGTSSLTVDFGSGSGYVTAAVDNGCGPELLKVGVEVDPPYSYNFSFENFDEPGSASLSTSTGTLTEEPNPAPDALNGSAQVGKYIRNSAEQYDVLVYSTSAISDADSYSTKVDKFYMDVYTNAPVGTPILIQLETSVATSSNYPSGRHSRYHAETTQSGGWERLKFRLLDQPDPSADNLDVSTIIVLFNSNTYTGDTYYFDNLDSYTSGNPGGGTGGGSATAVSVNGIVLGTASAGKGAKHATAEVTVLDDTGAPAVGASVTGSFSGSFVESMTATSDSQGIAYFQTAGSAKGSLTVDFCVDDVVASLPYDASANTVTCTSGSLRTSQTQSSAELGIEVYPNPVRDVLTIRAGEASSIQIINLSGRVMYESKKIPSFIDVQNWPRGVYLVNFKTHQGKCNFKVIK</sequence>
<dbReference type="InterPro" id="IPR026444">
    <property type="entry name" value="Secre_tail"/>
</dbReference>
<evidence type="ECO:0000256" key="2">
    <source>
        <dbReference type="SAM" id="MobiDB-lite"/>
    </source>
</evidence>
<feature type="chain" id="PRO_5017621820" evidence="3">
    <location>
        <begin position="21"/>
        <end position="710"/>
    </location>
</feature>
<dbReference type="GO" id="GO:0004553">
    <property type="term" value="F:hydrolase activity, hydrolyzing O-glycosyl compounds"/>
    <property type="evidence" value="ECO:0007669"/>
    <property type="project" value="InterPro"/>
</dbReference>
<dbReference type="InterPro" id="IPR050546">
    <property type="entry name" value="Glycosyl_Hydrlase_16"/>
</dbReference>
<dbReference type="Pfam" id="PF00722">
    <property type="entry name" value="Glyco_hydro_16"/>
    <property type="match status" value="1"/>
</dbReference>
<dbReference type="NCBIfam" id="TIGR04183">
    <property type="entry name" value="Por_Secre_tail"/>
    <property type="match status" value="1"/>
</dbReference>
<comment type="similarity">
    <text evidence="1">Belongs to the glycosyl hydrolase 16 family.</text>
</comment>
<dbReference type="AlphaFoldDB" id="A0A3D9KZ68"/>
<gene>
    <name evidence="5" type="ORF">C7460_12551</name>
</gene>
<dbReference type="InterPro" id="IPR013320">
    <property type="entry name" value="ConA-like_dom_sf"/>
</dbReference>
<feature type="region of interest" description="Disordered" evidence="2">
    <location>
        <begin position="358"/>
        <end position="380"/>
    </location>
</feature>
<evidence type="ECO:0000313" key="6">
    <source>
        <dbReference type="Proteomes" id="UP000256779"/>
    </source>
</evidence>
<evidence type="ECO:0000256" key="3">
    <source>
        <dbReference type="SAM" id="SignalP"/>
    </source>
</evidence>
<dbReference type="InterPro" id="IPR000757">
    <property type="entry name" value="Beta-glucanase-like"/>
</dbReference>
<dbReference type="CDD" id="cd08023">
    <property type="entry name" value="GH16_laminarinase_like"/>
    <property type="match status" value="1"/>
</dbReference>
<dbReference type="Gene3D" id="2.60.120.200">
    <property type="match status" value="1"/>
</dbReference>
<evidence type="ECO:0000256" key="1">
    <source>
        <dbReference type="ARBA" id="ARBA00006865"/>
    </source>
</evidence>
<dbReference type="Pfam" id="PF18962">
    <property type="entry name" value="Por_Secre_tail"/>
    <property type="match status" value="1"/>
</dbReference>
<dbReference type="SUPFAM" id="SSF49373">
    <property type="entry name" value="Invasin/intimin cell-adhesion fragments"/>
    <property type="match status" value="1"/>
</dbReference>
<accession>A0A3D9KZ68</accession>
<dbReference type="InterPro" id="IPR008964">
    <property type="entry name" value="Invasin/intimin_cell_adhesion"/>
</dbReference>
<name>A0A3D9KZ68_MARFU</name>
<organism evidence="5 6">
    <name type="scientific">Marinoscillum furvescens DSM 4134</name>
    <dbReference type="NCBI Taxonomy" id="1122208"/>
    <lineage>
        <taxon>Bacteria</taxon>
        <taxon>Pseudomonadati</taxon>
        <taxon>Bacteroidota</taxon>
        <taxon>Cytophagia</taxon>
        <taxon>Cytophagales</taxon>
        <taxon>Reichenbachiellaceae</taxon>
        <taxon>Marinoscillum</taxon>
    </lineage>
</organism>
<dbReference type="RefSeq" id="WP_115869941.1">
    <property type="nucleotide sequence ID" value="NZ_QREG01000025.1"/>
</dbReference>
<reference evidence="5 6" key="1">
    <citation type="submission" date="2018-07" db="EMBL/GenBank/DDBJ databases">
        <title>Genomic Encyclopedia of Type Strains, Phase IV (KMG-IV): sequencing the most valuable type-strain genomes for metagenomic binning, comparative biology and taxonomic classification.</title>
        <authorList>
            <person name="Goeker M."/>
        </authorList>
    </citation>
    <scope>NUCLEOTIDE SEQUENCE [LARGE SCALE GENOMIC DNA]</scope>
    <source>
        <strain evidence="5 6">DSM 4134</strain>
    </source>
</reference>
<dbReference type="Pfam" id="PF19408">
    <property type="entry name" value="PKD_6"/>
    <property type="match status" value="1"/>
</dbReference>
<dbReference type="Proteomes" id="UP000256779">
    <property type="component" value="Unassembled WGS sequence"/>
</dbReference>
<comment type="caution">
    <text evidence="5">The sequence shown here is derived from an EMBL/GenBank/DDBJ whole genome shotgun (WGS) entry which is preliminary data.</text>
</comment>
<dbReference type="InterPro" id="IPR045829">
    <property type="entry name" value="PKD_6"/>
</dbReference>
<keyword evidence="6" id="KW-1185">Reference proteome</keyword>
<dbReference type="PROSITE" id="PS51762">
    <property type="entry name" value="GH16_2"/>
    <property type="match status" value="1"/>
</dbReference>
<feature type="signal peptide" evidence="3">
    <location>
        <begin position="1"/>
        <end position="20"/>
    </location>
</feature>
<dbReference type="PANTHER" id="PTHR10963">
    <property type="entry name" value="GLYCOSYL HYDROLASE-RELATED"/>
    <property type="match status" value="1"/>
</dbReference>
<protein>
    <submittedName>
        <fullName evidence="5">Putative secreted protein (Por secretion system target)</fullName>
    </submittedName>
</protein>
<feature type="domain" description="GH16" evidence="4">
    <location>
        <begin position="29"/>
        <end position="264"/>
    </location>
</feature>
<proteinExistence type="inferred from homology"/>
<dbReference type="EMBL" id="QREG01000025">
    <property type="protein sequence ID" value="RED93406.1"/>
    <property type="molecule type" value="Genomic_DNA"/>
</dbReference>